<evidence type="ECO:0000313" key="3">
    <source>
        <dbReference type="Proteomes" id="UP000001019"/>
    </source>
</evidence>
<dbReference type="Gene3D" id="3.30.70.2970">
    <property type="entry name" value="Protein of unknown function (DUF541), domain 2"/>
    <property type="match status" value="1"/>
</dbReference>
<dbReference type="Proteomes" id="UP000001019">
    <property type="component" value="Chromosome"/>
</dbReference>
<accession>Q74Q82</accession>
<dbReference type="KEGG" id="ypk:y3304"/>
<dbReference type="NCBIfam" id="NF008299">
    <property type="entry name" value="PRK11087.1"/>
    <property type="match status" value="1"/>
</dbReference>
<dbReference type="Proteomes" id="UP000002490">
    <property type="component" value="Chromosome"/>
</dbReference>
<dbReference type="KEGG" id="ypm:YP_3614"/>
<evidence type="ECO:0000313" key="1">
    <source>
        <dbReference type="EMBL" id="AAM86854.1"/>
    </source>
</evidence>
<reference evidence="1 4" key="1">
    <citation type="journal article" date="2002" name="J. Bacteriol.">
        <title>Genome sequence of Yersinia pestis KIM.</title>
        <authorList>
            <person name="Deng W."/>
            <person name="Burland V."/>
            <person name="Plunkett G.III."/>
            <person name="Boutin A."/>
            <person name="Mayhew G.F."/>
            <person name="Liss P."/>
            <person name="Perna N.T."/>
            <person name="Rose D.J."/>
            <person name="Mau B."/>
            <person name="Zhou S."/>
            <person name="Schwartz D.C."/>
            <person name="Fetherston J.D."/>
            <person name="Lindler L.E."/>
            <person name="Brubaker R.R."/>
            <person name="Plana G.V."/>
            <person name="Straley S.C."/>
            <person name="McDonough K.A."/>
            <person name="Nilles M.L."/>
            <person name="Matson J.S."/>
            <person name="Blattner F.R."/>
            <person name="Perry R.D."/>
        </authorList>
    </citation>
    <scope>NUCLEOTIDE SEQUENCE [LARGE SCALE GENOMIC DNA]</scope>
    <source>
        <strain evidence="1">KIM</strain>
        <strain evidence="4">KIM10+ / Biovar Mediaevalis</strain>
    </source>
</reference>
<dbReference type="Pfam" id="PF04402">
    <property type="entry name" value="SIMPL"/>
    <property type="match status" value="1"/>
</dbReference>
<evidence type="ECO:0000313" key="4">
    <source>
        <dbReference type="Proteomes" id="UP000002490"/>
    </source>
</evidence>
<dbReference type="DNASU" id="1148251"/>
<protein>
    <submittedName>
        <fullName evidence="1">Actin</fullName>
    </submittedName>
    <submittedName>
        <fullName evidence="2">Exported protein</fullName>
    </submittedName>
</protein>
<reference evidence="2" key="2">
    <citation type="submission" date="2003-04" db="EMBL/GenBank/DDBJ databases">
        <authorList>
            <person name="Song Y."/>
            <person name="Tong Z."/>
            <person name="Wang L."/>
            <person name="Han Y."/>
            <person name="Zhang J."/>
            <person name="Pei D."/>
            <person name="Wang J."/>
            <person name="Zhou D."/>
            <person name="Han Y."/>
            <person name="Pang X."/>
            <person name="Zhai J."/>
            <person name="Chen F."/>
            <person name="Qin H."/>
            <person name="Wang J."/>
            <person name="Li S."/>
            <person name="Guo Z."/>
            <person name="Ye C."/>
            <person name="Du Z."/>
            <person name="Lin W."/>
            <person name="Wang J."/>
            <person name="Yu J."/>
            <person name="Yang H."/>
            <person name="Wang J."/>
            <person name="Huang P."/>
            <person name="Yang R."/>
        </authorList>
    </citation>
    <scope>NUCLEOTIDE SEQUENCE</scope>
    <source>
        <strain evidence="2">91001</strain>
    </source>
</reference>
<dbReference type="Gene3D" id="3.30.110.170">
    <property type="entry name" value="Protein of unknown function (DUF541), domain 1"/>
    <property type="match status" value="1"/>
</dbReference>
<gene>
    <name evidence="1" type="ordered locus">y3304</name>
    <name evidence="2" type="ordered locus">YP_3614</name>
</gene>
<dbReference type="HOGENOM" id="CLU_080344_3_0_6"/>
<dbReference type="PANTHER" id="PTHR34387">
    <property type="entry name" value="SLR1258 PROTEIN"/>
    <property type="match status" value="1"/>
</dbReference>
<dbReference type="EnsemblBacteria" id="AAS63764">
    <property type="protein sequence ID" value="AAS63764"/>
    <property type="gene ID" value="YP_3614"/>
</dbReference>
<name>Q8CZV9_YERPE</name>
<dbReference type="InterPro" id="IPR052022">
    <property type="entry name" value="26kDa_periplasmic_antigen"/>
</dbReference>
<reference evidence="2" key="4">
    <citation type="submission" date="2016-05" db="EMBL/GenBank/DDBJ databases">
        <title>Reannotation of Yersinia pestis strain 91001 based on omics data.</title>
        <authorList>
            <person name="Yiqing M."/>
        </authorList>
    </citation>
    <scope>NUCLEOTIDE SEQUENCE</scope>
    <source>
        <strain evidence="2">91001</strain>
    </source>
</reference>
<dbReference type="EMBL" id="AE017042">
    <property type="protein sequence ID" value="AAS63764.1"/>
    <property type="molecule type" value="Genomic_DNA"/>
</dbReference>
<dbReference type="EMBL" id="AE009952">
    <property type="protein sequence ID" value="AAM86854.1"/>
    <property type="molecule type" value="Genomic_DNA"/>
</dbReference>
<dbReference type="InterPro" id="IPR007497">
    <property type="entry name" value="SIMPL/DUF541"/>
</dbReference>
<dbReference type="PANTHER" id="PTHR34387:SF1">
    <property type="entry name" value="PERIPLASMIC IMMUNOGENIC PROTEIN"/>
    <property type="match status" value="1"/>
</dbReference>
<proteinExistence type="predicted"/>
<evidence type="ECO:0000313" key="2">
    <source>
        <dbReference type="EMBL" id="AAS63764.1"/>
    </source>
</evidence>
<dbReference type="AlphaFoldDB" id="Q8CZV9"/>
<sequence length="280" mass="29834">MSCTDSLTGAGSFVMHILGGTVKLKTLALAAMIGLGTLPLALQAQAAEVPEGPHVVTSGTASVEATPDIATIAIEVSVSAKDAADAKKQVDTRVAQYFDFLNKSGIEKKDVKAANIRTQPEYDYQKSGEAVLKGYRAVRQVQVTLRQLDKLNDLLDGALKSGLNEIRAVELGVASPETYREQARKKAIENTITQAGALADGFKVKLGPVYSIRYHIANYQPMPVARMYKSAGAASDTAVEQTYEQQTINFDDQVDVVFELQTGANPASIAATANKTVAAQ</sequence>
<accession>Q8CZV9</accession>
<organism evidence="1 4">
    <name type="scientific">Yersinia pestis</name>
    <dbReference type="NCBI Taxonomy" id="632"/>
    <lineage>
        <taxon>Bacteria</taxon>
        <taxon>Pseudomonadati</taxon>
        <taxon>Pseudomonadota</taxon>
        <taxon>Gammaproteobacteria</taxon>
        <taxon>Enterobacterales</taxon>
        <taxon>Yersiniaceae</taxon>
        <taxon>Yersinia</taxon>
    </lineage>
</organism>
<reference evidence="3" key="3">
    <citation type="journal article" date="2004" name="DNA Res.">
        <title>Complete genome sequence of Yersinia pestis strain 91001, an isolate avirulent to humans.</title>
        <authorList>
            <person name="Song Y."/>
            <person name="Tong Z."/>
            <person name="Wang J."/>
            <person name="Wang L."/>
            <person name="Guo Z."/>
            <person name="Han Y."/>
            <person name="Zhang J."/>
            <person name="Pei D."/>
            <person name="Zhou D."/>
            <person name="Qin H."/>
            <person name="Pang X."/>
            <person name="Han Y."/>
            <person name="Zhai J."/>
            <person name="Li M."/>
            <person name="Cui B."/>
            <person name="Qi Z."/>
            <person name="Jin L."/>
            <person name="Dai R."/>
            <person name="Chen F."/>
            <person name="Li S."/>
            <person name="Ye C."/>
            <person name="Du Z."/>
            <person name="Lin W."/>
            <person name="Wang J."/>
            <person name="Yu J."/>
            <person name="Yang H."/>
            <person name="Wang J."/>
            <person name="Huang P."/>
            <person name="Yang R."/>
        </authorList>
    </citation>
    <scope>NUCLEOTIDE SEQUENCE [LARGE SCALE GENOMIC DNA]</scope>
    <source>
        <strain evidence="3">91001 / Biovar Mediaevalis</strain>
    </source>
</reference>